<dbReference type="EMBL" id="RSCM01000001">
    <property type="protein sequence ID" value="RUS99492.1"/>
    <property type="molecule type" value="Genomic_DNA"/>
</dbReference>
<reference evidence="2 3" key="1">
    <citation type="journal article" date="2019" name="Genome Biol. Evol.">
        <title>Day and night: Metabolic profiles and evolutionary relationships of six axenic non-marine cyanobacteria.</title>
        <authorList>
            <person name="Will S.E."/>
            <person name="Henke P."/>
            <person name="Boedeker C."/>
            <person name="Huang S."/>
            <person name="Brinkmann H."/>
            <person name="Rohde M."/>
            <person name="Jarek M."/>
            <person name="Friedl T."/>
            <person name="Seufert S."/>
            <person name="Schumacher M."/>
            <person name="Overmann J."/>
            <person name="Neumann-Schaal M."/>
            <person name="Petersen J."/>
        </authorList>
    </citation>
    <scope>NUCLEOTIDE SEQUENCE [LARGE SCALE GENOMIC DNA]</scope>
    <source>
        <strain evidence="2 3">SAG 1403-4b</strain>
    </source>
</reference>
<dbReference type="SUPFAM" id="SSF51735">
    <property type="entry name" value="NAD(P)-binding Rossmann-fold domains"/>
    <property type="match status" value="1"/>
</dbReference>
<accession>A0A433V072</accession>
<dbReference type="Pfam" id="PF13460">
    <property type="entry name" value="NAD_binding_10"/>
    <property type="match status" value="1"/>
</dbReference>
<protein>
    <recommendedName>
        <fullName evidence="1">NAD(P)-binding domain-containing protein</fullName>
    </recommendedName>
</protein>
<name>A0A433V072_ANAVA</name>
<evidence type="ECO:0000313" key="2">
    <source>
        <dbReference type="EMBL" id="RUS99492.1"/>
    </source>
</evidence>
<evidence type="ECO:0000259" key="1">
    <source>
        <dbReference type="Pfam" id="PF13460"/>
    </source>
</evidence>
<gene>
    <name evidence="2" type="ORF">DSM107003_00760</name>
</gene>
<dbReference type="InterPro" id="IPR036291">
    <property type="entry name" value="NAD(P)-bd_dom_sf"/>
</dbReference>
<dbReference type="InterPro" id="IPR016040">
    <property type="entry name" value="NAD(P)-bd_dom"/>
</dbReference>
<dbReference type="PANTHER" id="PTHR15020">
    <property type="entry name" value="FLAVIN REDUCTASE-RELATED"/>
    <property type="match status" value="1"/>
</dbReference>
<sequence length="53" mass="5884">MKVFVAGATGETGRRIIQELIARNIPVRALVRDQEKAKAILRSIGIFLIHLIS</sequence>
<evidence type="ECO:0000313" key="3">
    <source>
        <dbReference type="Proteomes" id="UP000276103"/>
    </source>
</evidence>
<organism evidence="2 3">
    <name type="scientific">Trichormus variabilis SAG 1403-4b</name>
    <dbReference type="NCBI Taxonomy" id="447716"/>
    <lineage>
        <taxon>Bacteria</taxon>
        <taxon>Bacillati</taxon>
        <taxon>Cyanobacteriota</taxon>
        <taxon>Cyanophyceae</taxon>
        <taxon>Nostocales</taxon>
        <taxon>Nostocaceae</taxon>
        <taxon>Trichormus</taxon>
    </lineage>
</organism>
<keyword evidence="3" id="KW-1185">Reference proteome</keyword>
<feature type="domain" description="NAD(P)-binding" evidence="1">
    <location>
        <begin position="7"/>
        <end position="42"/>
    </location>
</feature>
<dbReference type="Gene3D" id="3.40.50.720">
    <property type="entry name" value="NAD(P)-binding Rossmann-like Domain"/>
    <property type="match status" value="1"/>
</dbReference>
<dbReference type="AlphaFoldDB" id="A0A433V072"/>
<dbReference type="PANTHER" id="PTHR15020:SF11">
    <property type="entry name" value="OS06G0360300 PROTEIN"/>
    <property type="match status" value="1"/>
</dbReference>
<proteinExistence type="predicted"/>
<dbReference type="Proteomes" id="UP000276103">
    <property type="component" value="Unassembled WGS sequence"/>
</dbReference>
<comment type="caution">
    <text evidence="2">The sequence shown here is derived from an EMBL/GenBank/DDBJ whole genome shotgun (WGS) entry which is preliminary data.</text>
</comment>